<dbReference type="Proteomes" id="UP001608902">
    <property type="component" value="Unassembled WGS sequence"/>
</dbReference>
<organism evidence="2 3">
    <name type="scientific">Gnathostoma spinigerum</name>
    <dbReference type="NCBI Taxonomy" id="75299"/>
    <lineage>
        <taxon>Eukaryota</taxon>
        <taxon>Metazoa</taxon>
        <taxon>Ecdysozoa</taxon>
        <taxon>Nematoda</taxon>
        <taxon>Chromadorea</taxon>
        <taxon>Rhabditida</taxon>
        <taxon>Spirurina</taxon>
        <taxon>Gnathostomatomorpha</taxon>
        <taxon>Gnathostomatoidea</taxon>
        <taxon>Gnathostomatidae</taxon>
        <taxon>Gnathostoma</taxon>
    </lineage>
</organism>
<evidence type="ECO:0000313" key="2">
    <source>
        <dbReference type="EMBL" id="MFH4975305.1"/>
    </source>
</evidence>
<comment type="caution">
    <text evidence="2">The sequence shown here is derived from an EMBL/GenBank/DDBJ whole genome shotgun (WGS) entry which is preliminary data.</text>
</comment>
<keyword evidence="3" id="KW-1185">Reference proteome</keyword>
<reference evidence="2 3" key="1">
    <citation type="submission" date="2024-08" db="EMBL/GenBank/DDBJ databases">
        <title>Gnathostoma spinigerum genome.</title>
        <authorList>
            <person name="Gonzalez-Bertolin B."/>
            <person name="Monzon S."/>
            <person name="Zaballos A."/>
            <person name="Jimenez P."/>
            <person name="Dekumyoy P."/>
            <person name="Varona S."/>
            <person name="Cuesta I."/>
            <person name="Sumanam S."/>
            <person name="Adisakwattana P."/>
            <person name="Gasser R.B."/>
            <person name="Hernandez-Gonzalez A."/>
            <person name="Young N.D."/>
            <person name="Perteguer M.J."/>
        </authorList>
    </citation>
    <scope>NUCLEOTIDE SEQUENCE [LARGE SCALE GENOMIC DNA]</scope>
    <source>
        <strain evidence="2">AL3</strain>
        <tissue evidence="2">Liver</tissue>
    </source>
</reference>
<accession>A0ABD6E5I9</accession>
<name>A0ABD6E5I9_9BILA</name>
<gene>
    <name evidence="2" type="ORF">AB6A40_002014</name>
</gene>
<evidence type="ECO:0000313" key="3">
    <source>
        <dbReference type="Proteomes" id="UP001608902"/>
    </source>
</evidence>
<feature type="region of interest" description="Disordered" evidence="1">
    <location>
        <begin position="164"/>
        <end position="185"/>
    </location>
</feature>
<sequence>MNLSATYLDLASRCEASDASNPVVLSENTISKRVVTAKSLRKGTAQPSFEEVVTPIKVVMAEERDEDHFMGFGRDSPIEFKKIDIGLKRTSSPILENKVNPRKRHSKVLFRGSKSDERKGMISTDCVSFENTDNSANYQVFTKNSSSENGDGAVDECFLTPVHKHKDSSEDSTTPATPSILKKTPCTSDKKKHVHFDISHENVENVAECSTSPKSASKSPTVVSPKQCNVKKTLDRRSAISLFQSSEENTSTLKTDSVWDNIVSDDVVKSKSKNGDDSCVMESLTHSKISISPGLVLRLAPMDVTFLRNYLKANDMRTIGDLASVMVREVNALPIRCPKLEHLRKVLSAYTQFTDKSLAPASDELNEEVTVSDESRKEDVALPVKPPCIMESLRNSTARIPPTVVLRLAPTDAISLRNHLKVNGLNTVGDLAGLSKEQVDLLPIKYPKVETLQWALKLYACSVISS</sequence>
<dbReference type="AlphaFoldDB" id="A0ABD6E5I9"/>
<proteinExistence type="predicted"/>
<dbReference type="EMBL" id="JBGFUD010000830">
    <property type="protein sequence ID" value="MFH4975305.1"/>
    <property type="molecule type" value="Genomic_DNA"/>
</dbReference>
<protein>
    <submittedName>
        <fullName evidence="2">Uncharacterized protein</fullName>
    </submittedName>
</protein>
<evidence type="ECO:0000256" key="1">
    <source>
        <dbReference type="SAM" id="MobiDB-lite"/>
    </source>
</evidence>